<gene>
    <name evidence="1" type="ORF">GPX89_14020</name>
</gene>
<dbReference type="Proteomes" id="UP000466794">
    <property type="component" value="Unassembled WGS sequence"/>
</dbReference>
<dbReference type="Gene3D" id="3.30.70.100">
    <property type="match status" value="1"/>
</dbReference>
<dbReference type="SUPFAM" id="SSF54909">
    <property type="entry name" value="Dimeric alpha+beta barrel"/>
    <property type="match status" value="1"/>
</dbReference>
<dbReference type="InterPro" id="IPR011008">
    <property type="entry name" value="Dimeric_a/b-barrel"/>
</dbReference>
<dbReference type="RefSeq" id="WP_157387872.1">
    <property type="nucleotide sequence ID" value="NZ_WRPP01000002.1"/>
</dbReference>
<dbReference type="EMBL" id="WRPP01000002">
    <property type="protein sequence ID" value="MVU78358.1"/>
    <property type="molecule type" value="Genomic_DNA"/>
</dbReference>
<evidence type="ECO:0000313" key="2">
    <source>
        <dbReference type="Proteomes" id="UP000466794"/>
    </source>
</evidence>
<name>A0A7K1UWX0_9NOCA</name>
<accession>A0A7K1UWX0</accession>
<evidence type="ECO:0000313" key="1">
    <source>
        <dbReference type="EMBL" id="MVU78358.1"/>
    </source>
</evidence>
<dbReference type="AlphaFoldDB" id="A0A7K1UWX0"/>
<keyword evidence="2" id="KW-1185">Reference proteome</keyword>
<organism evidence="1 2">
    <name type="scientific">Nocardia terrae</name>
    <dbReference type="NCBI Taxonomy" id="2675851"/>
    <lineage>
        <taxon>Bacteria</taxon>
        <taxon>Bacillati</taxon>
        <taxon>Actinomycetota</taxon>
        <taxon>Actinomycetes</taxon>
        <taxon>Mycobacteriales</taxon>
        <taxon>Nocardiaceae</taxon>
        <taxon>Nocardia</taxon>
    </lineage>
</organism>
<protein>
    <submittedName>
        <fullName evidence="1">Uncharacterized protein</fullName>
    </submittedName>
</protein>
<reference evidence="1 2" key="1">
    <citation type="submission" date="2019-12" db="EMBL/GenBank/DDBJ databases">
        <title>Nocardia sp. nov. ET3-3 isolated from soil.</title>
        <authorList>
            <person name="Kanchanasin P."/>
            <person name="Tanasupawat S."/>
            <person name="Yuki M."/>
            <person name="Kudo T."/>
        </authorList>
    </citation>
    <scope>NUCLEOTIDE SEQUENCE [LARGE SCALE GENOMIC DNA]</scope>
    <source>
        <strain evidence="1 2">ET3-3</strain>
    </source>
</reference>
<comment type="caution">
    <text evidence="1">The sequence shown here is derived from an EMBL/GenBank/DDBJ whole genome shotgun (WGS) entry which is preliminary data.</text>
</comment>
<sequence>MDNRSEQSPLPVGQAALAVARCVAATVGLLARRRIHIPRGNVGLRLGFADGTTAAVFRETEIAGASRRDPCILVVEFTLRGVRGRGHALFRRESLLNTILFAGFPGLITKLWLAHDQRGAYRGLYEWDAPALAESYARALWGILALVSVPGSIRYHVIPGLGRDELFAAAGTFAEDSSRPWWRPTAVTPA</sequence>
<proteinExistence type="predicted"/>